<evidence type="ECO:0000313" key="2">
    <source>
        <dbReference type="EMBL" id="CDC77172.1"/>
    </source>
</evidence>
<evidence type="ECO:0000256" key="1">
    <source>
        <dbReference type="SAM" id="Phobius"/>
    </source>
</evidence>
<dbReference type="AlphaFoldDB" id="R6V303"/>
<organism evidence="2 3">
    <name type="scientific">Candidatus Colimorpha enterica</name>
    <dbReference type="NCBI Taxonomy" id="3083063"/>
    <lineage>
        <taxon>Bacteria</taxon>
        <taxon>Pseudomonadati</taxon>
        <taxon>Bacteroidota</taxon>
        <taxon>Bacteroidia</taxon>
        <taxon>Bacteroidales</taxon>
        <taxon>Candidatus Colimorpha</taxon>
    </lineage>
</organism>
<accession>R6V303</accession>
<evidence type="ECO:0000313" key="3">
    <source>
        <dbReference type="Proteomes" id="UP000017938"/>
    </source>
</evidence>
<dbReference type="Proteomes" id="UP000017938">
    <property type="component" value="Unassembled WGS sequence"/>
</dbReference>
<sequence>MKLEITDDTPFGISCYITGEGKRCLYKSGKRTVLYDFDSAKTMGIRIFKEDIWASGQGLSTFVLIVYIFDWISGCFSESENLPVSIDHYLSPESWSADPHVRVFLSDVVRVDGESLTRWSKYSFIQCAAVAAAIIVIGCLLSLIFRGWLRIAFAVAAAAVSAAVFKLIDSRRKKLFRILKEYV</sequence>
<gene>
    <name evidence="2" type="ORF">BN580_00318</name>
</gene>
<feature type="transmembrane region" description="Helical" evidence="1">
    <location>
        <begin position="151"/>
        <end position="168"/>
    </location>
</feature>
<feature type="transmembrane region" description="Helical" evidence="1">
    <location>
        <begin position="124"/>
        <end position="145"/>
    </location>
</feature>
<name>R6V303_9BACT</name>
<keyword evidence="1" id="KW-0472">Membrane</keyword>
<proteinExistence type="predicted"/>
<keyword evidence="1" id="KW-0812">Transmembrane</keyword>
<dbReference type="EMBL" id="CBFW010000421">
    <property type="protein sequence ID" value="CDC77172.1"/>
    <property type="molecule type" value="Genomic_DNA"/>
</dbReference>
<comment type="caution">
    <text evidence="2">The sequence shown here is derived from an EMBL/GenBank/DDBJ whole genome shotgun (WGS) entry which is preliminary data.</text>
</comment>
<protein>
    <submittedName>
        <fullName evidence="2">Uncharacterized protein</fullName>
    </submittedName>
</protein>
<reference evidence="2" key="1">
    <citation type="submission" date="2012-11" db="EMBL/GenBank/DDBJ databases">
        <title>Dependencies among metagenomic species, viruses, plasmids and units of genetic variation.</title>
        <authorList>
            <person name="Nielsen H.B."/>
            <person name="Almeida M."/>
            <person name="Juncker A.S."/>
            <person name="Rasmussen S."/>
            <person name="Li J."/>
            <person name="Sunagawa S."/>
            <person name="Plichta D."/>
            <person name="Gautier L."/>
            <person name="Le Chatelier E."/>
            <person name="Peletier E."/>
            <person name="Bonde I."/>
            <person name="Nielsen T."/>
            <person name="Manichanh C."/>
            <person name="Arumugam M."/>
            <person name="Batto J."/>
            <person name="Santos M.B.Q.D."/>
            <person name="Blom N."/>
            <person name="Borruel N."/>
            <person name="Burgdorf K.S."/>
            <person name="Boumezbeur F."/>
            <person name="Casellas F."/>
            <person name="Dore J."/>
            <person name="Guarner F."/>
            <person name="Hansen T."/>
            <person name="Hildebrand F."/>
            <person name="Kaas R.S."/>
            <person name="Kennedy S."/>
            <person name="Kristiansen K."/>
            <person name="Kultima J.R."/>
            <person name="Leonard P."/>
            <person name="Levenez F."/>
            <person name="Lund O."/>
            <person name="Moumen B."/>
            <person name="Le Paslier D."/>
            <person name="Pons N."/>
            <person name="Pedersen O."/>
            <person name="Prifti E."/>
            <person name="Qin J."/>
            <person name="Raes J."/>
            <person name="Tap J."/>
            <person name="Tims S."/>
            <person name="Ussery D.W."/>
            <person name="Yamada T."/>
            <person name="MetaHit consortium"/>
            <person name="Renault P."/>
            <person name="Sicheritz-Ponten T."/>
            <person name="Bork P."/>
            <person name="Wang J."/>
            <person name="Brunak S."/>
            <person name="Ehrlich S.D."/>
        </authorList>
    </citation>
    <scope>NUCLEOTIDE SEQUENCE [LARGE SCALE GENOMIC DNA]</scope>
</reference>
<keyword evidence="1" id="KW-1133">Transmembrane helix</keyword>